<dbReference type="EMBL" id="JAKZGP010000092">
    <property type="protein sequence ID" value="MCH7411615.1"/>
    <property type="molecule type" value="Genomic_DNA"/>
</dbReference>
<keyword evidence="1" id="KW-0812">Transmembrane</keyword>
<keyword evidence="3" id="KW-1185">Reference proteome</keyword>
<feature type="transmembrane region" description="Helical" evidence="1">
    <location>
        <begin position="7"/>
        <end position="25"/>
    </location>
</feature>
<protein>
    <recommendedName>
        <fullName evidence="4">Auto-transporter adhesin head GIN domain-containing protein</fullName>
    </recommendedName>
</protein>
<proteinExistence type="predicted"/>
<keyword evidence="1" id="KW-1133">Transmembrane helix</keyword>
<sequence length="250" mass="27927">MKTSNKLLIFFLSISWLGIVCGWLYSSAHTSEKRLAFEKELNLNKQNGTPFKVEDMDYQKDLIEGEFSVVSVSNSGHVFVFTDSIPGIVRTNPKDIKVASEKDERYSFEVKEDTLFIRGIHQKKFVAYTLQVGTQVRSFVIDSVATLDLFAGRSFIEDSLSITSSNSTFVLGSDLSVGSLKYTGRSSSVLQAYASIKHLDIDTERSKVLIHSGLDGVSGGVKDFSELVLPKSTQDVNLKKDTNSKFYFWN</sequence>
<dbReference type="RefSeq" id="WP_241350046.1">
    <property type="nucleotide sequence ID" value="NZ_JAKZGP010000092.1"/>
</dbReference>
<evidence type="ECO:0000256" key="1">
    <source>
        <dbReference type="SAM" id="Phobius"/>
    </source>
</evidence>
<reference evidence="2" key="1">
    <citation type="submission" date="2022-03" db="EMBL/GenBank/DDBJ databases">
        <title>De novo assembled genomes of Belliella spp. (Cyclobacteriaceae) strains.</title>
        <authorList>
            <person name="Szabo A."/>
            <person name="Korponai K."/>
            <person name="Felfoldi T."/>
        </authorList>
    </citation>
    <scope>NUCLEOTIDE SEQUENCE</scope>
    <source>
        <strain evidence="2">DSM 111904</strain>
    </source>
</reference>
<evidence type="ECO:0000313" key="3">
    <source>
        <dbReference type="Proteomes" id="UP001165489"/>
    </source>
</evidence>
<evidence type="ECO:0008006" key="4">
    <source>
        <dbReference type="Google" id="ProtNLM"/>
    </source>
</evidence>
<name>A0ABS9V640_9BACT</name>
<accession>A0ABS9V640</accession>
<evidence type="ECO:0000313" key="2">
    <source>
        <dbReference type="EMBL" id="MCH7411615.1"/>
    </source>
</evidence>
<dbReference type="Proteomes" id="UP001165489">
    <property type="component" value="Unassembled WGS sequence"/>
</dbReference>
<gene>
    <name evidence="2" type="ORF">MM239_19670</name>
</gene>
<organism evidence="2 3">
    <name type="scientific">Belliella filtrata</name>
    <dbReference type="NCBI Taxonomy" id="2923435"/>
    <lineage>
        <taxon>Bacteria</taxon>
        <taxon>Pseudomonadati</taxon>
        <taxon>Bacteroidota</taxon>
        <taxon>Cytophagia</taxon>
        <taxon>Cytophagales</taxon>
        <taxon>Cyclobacteriaceae</taxon>
        <taxon>Belliella</taxon>
    </lineage>
</organism>
<keyword evidence="1" id="KW-0472">Membrane</keyword>
<comment type="caution">
    <text evidence="2">The sequence shown here is derived from an EMBL/GenBank/DDBJ whole genome shotgun (WGS) entry which is preliminary data.</text>
</comment>